<dbReference type="PANTHER" id="PTHR47016">
    <property type="entry name" value="ATP-DEPENDENT CLP PROTEASE ATP-BINDING SUBUNIT CLPT1, CHLOROPLASTIC"/>
    <property type="match status" value="1"/>
</dbReference>
<dbReference type="InterPro" id="IPR036628">
    <property type="entry name" value="Clp_N_dom_sf"/>
</dbReference>
<evidence type="ECO:0000313" key="3">
    <source>
        <dbReference type="EMBL" id="HIS83047.1"/>
    </source>
</evidence>
<gene>
    <name evidence="3" type="ORF">IAD41_05520</name>
</gene>
<organism evidence="3 4">
    <name type="scientific">Candidatus Scatenecus faecavium</name>
    <dbReference type="NCBI Taxonomy" id="2840915"/>
    <lineage>
        <taxon>Bacteria</taxon>
        <taxon>Candidatus Scatenecus</taxon>
    </lineage>
</organism>
<reference evidence="3" key="2">
    <citation type="journal article" date="2021" name="PeerJ">
        <title>Extensive microbial diversity within the chicken gut microbiome revealed by metagenomics and culture.</title>
        <authorList>
            <person name="Gilroy R."/>
            <person name="Ravi A."/>
            <person name="Getino M."/>
            <person name="Pursley I."/>
            <person name="Horton D.L."/>
            <person name="Alikhan N.F."/>
            <person name="Baker D."/>
            <person name="Gharbi K."/>
            <person name="Hall N."/>
            <person name="Watson M."/>
            <person name="Adriaenssens E.M."/>
            <person name="Foster-Nyarko E."/>
            <person name="Jarju S."/>
            <person name="Secka A."/>
            <person name="Antonio M."/>
            <person name="Oren A."/>
            <person name="Chaudhuri R.R."/>
            <person name="La Ragione R."/>
            <person name="Hildebrand F."/>
            <person name="Pallen M.J."/>
        </authorList>
    </citation>
    <scope>NUCLEOTIDE SEQUENCE</scope>
    <source>
        <strain evidence="3">CHK152-2994</strain>
    </source>
</reference>
<feature type="domain" description="Clp R" evidence="2">
    <location>
        <begin position="244"/>
        <end position="379"/>
    </location>
</feature>
<dbReference type="InterPro" id="IPR004176">
    <property type="entry name" value="Clp_R_N"/>
</dbReference>
<proteinExistence type="predicted"/>
<dbReference type="PANTHER" id="PTHR47016:SF5">
    <property type="entry name" value="CLP DOMAIN SUPERFAMILY PROTEIN"/>
    <property type="match status" value="1"/>
</dbReference>
<evidence type="ECO:0000256" key="1">
    <source>
        <dbReference type="PROSITE-ProRule" id="PRU01251"/>
    </source>
</evidence>
<evidence type="ECO:0000313" key="4">
    <source>
        <dbReference type="Proteomes" id="UP000824139"/>
    </source>
</evidence>
<dbReference type="InterPro" id="IPR044217">
    <property type="entry name" value="CLPT1/2"/>
</dbReference>
<reference evidence="3" key="1">
    <citation type="submission" date="2020-10" db="EMBL/GenBank/DDBJ databases">
        <authorList>
            <person name="Gilroy R."/>
        </authorList>
    </citation>
    <scope>NUCLEOTIDE SEQUENCE</scope>
    <source>
        <strain evidence="3">CHK152-2994</strain>
    </source>
</reference>
<feature type="domain" description="Clp R" evidence="2">
    <location>
        <begin position="2"/>
        <end position="241"/>
    </location>
</feature>
<protein>
    <recommendedName>
        <fullName evidence="2">Clp R domain-containing protein</fullName>
    </recommendedName>
</protein>
<name>A0A9D1K3R4_9BACT</name>
<dbReference type="SUPFAM" id="SSF81923">
    <property type="entry name" value="Double Clp-N motif"/>
    <property type="match status" value="3"/>
</dbReference>
<feature type="domain" description="Clp R" evidence="2">
    <location>
        <begin position="384"/>
        <end position="460"/>
    </location>
</feature>
<dbReference type="Proteomes" id="UP000824139">
    <property type="component" value="Unassembled WGS sequence"/>
</dbReference>
<evidence type="ECO:0000259" key="2">
    <source>
        <dbReference type="PROSITE" id="PS51903"/>
    </source>
</evidence>
<dbReference type="PROSITE" id="PS51903">
    <property type="entry name" value="CLP_R"/>
    <property type="match status" value="3"/>
</dbReference>
<dbReference type="EMBL" id="DVJO01000119">
    <property type="protein sequence ID" value="HIS83047.1"/>
    <property type="molecule type" value="Genomic_DNA"/>
</dbReference>
<dbReference type="AlphaFoldDB" id="A0A9D1K3R4"/>
<dbReference type="Pfam" id="PF02861">
    <property type="entry name" value="Clp_N"/>
    <property type="match status" value="4"/>
</dbReference>
<sequence length="460" mass="51681">MLEKFTEKAINVVSTAQKCANDMHSAKIVSEHLLLALFIEAKGIAQKIFKMYDITCEALHKEVTESLNIDKNISTEETTPVFSDHLKELLKNALDLANKSGNPSILYEHLFLAVINDRKSNNVRILEKLGFDVVKSKILLEKLVQKKTKRLYHPEFDENREIEANSSEKTDAIFDSEESSRVFERAVAKLSASNYEILGTEQIISSILEDKDSELAHILAGYGITAEEFETKLANIQSRQSEYENRQIIFTPNAFRTMNLALQTAKELGSSVVLPEHIVLGVLKAKKGIAYDILKEMHINDDDVAHSIIKPIEKQMPETLTILRLAKEEARRLGRNIVGTEMFLLGIIGEASGLGAEVLNELEINIKDARKEVEQLIGFGNEYFDTEIIFTKRAKRVLEKAWELAKADNKTRIGSEHMLLALTYEPSCLAMKALEQLGVDAVEIKEGINIQKRLAASNIS</sequence>
<dbReference type="Gene3D" id="1.10.1780.10">
    <property type="entry name" value="Clp, N-terminal domain"/>
    <property type="match status" value="3"/>
</dbReference>
<comment type="caution">
    <text evidence="3">The sequence shown here is derived from an EMBL/GenBank/DDBJ whole genome shotgun (WGS) entry which is preliminary data.</text>
</comment>
<accession>A0A9D1K3R4</accession>
<keyword evidence="1" id="KW-0677">Repeat</keyword>